<accession>A0A0A8ZDK5</accession>
<evidence type="ECO:0000313" key="2">
    <source>
        <dbReference type="EMBL" id="JAD36896.1"/>
    </source>
</evidence>
<feature type="region of interest" description="Disordered" evidence="1">
    <location>
        <begin position="24"/>
        <end position="66"/>
    </location>
</feature>
<organism evidence="2">
    <name type="scientific">Arundo donax</name>
    <name type="common">Giant reed</name>
    <name type="synonym">Donax arundinaceus</name>
    <dbReference type="NCBI Taxonomy" id="35708"/>
    <lineage>
        <taxon>Eukaryota</taxon>
        <taxon>Viridiplantae</taxon>
        <taxon>Streptophyta</taxon>
        <taxon>Embryophyta</taxon>
        <taxon>Tracheophyta</taxon>
        <taxon>Spermatophyta</taxon>
        <taxon>Magnoliopsida</taxon>
        <taxon>Liliopsida</taxon>
        <taxon>Poales</taxon>
        <taxon>Poaceae</taxon>
        <taxon>PACMAD clade</taxon>
        <taxon>Arundinoideae</taxon>
        <taxon>Arundineae</taxon>
        <taxon>Arundo</taxon>
    </lineage>
</organism>
<name>A0A0A8ZDK5_ARUDO</name>
<proteinExistence type="predicted"/>
<dbReference type="EMBL" id="GBRH01260999">
    <property type="protein sequence ID" value="JAD36896.1"/>
    <property type="molecule type" value="Transcribed_RNA"/>
</dbReference>
<sequence>MAATYHAAVAAAAYHAAVAFPSFLGGGRQGRRPPPSPDPRGEGVGGGEICPSPQRIRPNLGPASLGSSASIQRRWCRGVQARPVHLGGAARLL</sequence>
<reference evidence="2" key="1">
    <citation type="submission" date="2014-09" db="EMBL/GenBank/DDBJ databases">
        <authorList>
            <person name="Magalhaes I.L.F."/>
            <person name="Oliveira U."/>
            <person name="Santos F.R."/>
            <person name="Vidigal T.H.D.A."/>
            <person name="Brescovit A.D."/>
            <person name="Santos A.J."/>
        </authorList>
    </citation>
    <scope>NUCLEOTIDE SEQUENCE</scope>
    <source>
        <tissue evidence="2">Shoot tissue taken approximately 20 cm above the soil surface</tissue>
    </source>
</reference>
<reference evidence="2" key="2">
    <citation type="journal article" date="2015" name="Data Brief">
        <title>Shoot transcriptome of the giant reed, Arundo donax.</title>
        <authorList>
            <person name="Barrero R.A."/>
            <person name="Guerrero F.D."/>
            <person name="Moolhuijzen P."/>
            <person name="Goolsby J.A."/>
            <person name="Tidwell J."/>
            <person name="Bellgard S.E."/>
            <person name="Bellgard M.I."/>
        </authorList>
    </citation>
    <scope>NUCLEOTIDE SEQUENCE</scope>
    <source>
        <tissue evidence="2">Shoot tissue taken approximately 20 cm above the soil surface</tissue>
    </source>
</reference>
<evidence type="ECO:0000256" key="1">
    <source>
        <dbReference type="SAM" id="MobiDB-lite"/>
    </source>
</evidence>
<protein>
    <submittedName>
        <fullName evidence="2">Uncharacterized protein</fullName>
    </submittedName>
</protein>
<dbReference type="AlphaFoldDB" id="A0A0A8ZDK5"/>